<name>A0A085NI97_9BILA</name>
<reference evidence="4" key="1">
    <citation type="journal article" date="2014" name="Nat. Genet.">
        <title>Genome and transcriptome of the porcine whipworm Trichuris suis.</title>
        <authorList>
            <person name="Jex A.R."/>
            <person name="Nejsum P."/>
            <person name="Schwarz E.M."/>
            <person name="Hu L."/>
            <person name="Young N.D."/>
            <person name="Hall R.S."/>
            <person name="Korhonen P.K."/>
            <person name="Liao S."/>
            <person name="Thamsborg S."/>
            <person name="Xia J."/>
            <person name="Xu P."/>
            <person name="Wang S."/>
            <person name="Scheerlinck J.P."/>
            <person name="Hofmann A."/>
            <person name="Sternberg P.W."/>
            <person name="Wang J."/>
            <person name="Gasser R.B."/>
        </authorList>
    </citation>
    <scope>NUCLEOTIDE SEQUENCE [LARGE SCALE GENOMIC DNA]</scope>
    <source>
        <strain evidence="4">DCEP-RM93F</strain>
    </source>
</reference>
<dbReference type="InterPro" id="IPR003582">
    <property type="entry name" value="ShKT_dom"/>
</dbReference>
<dbReference type="SMART" id="SM00254">
    <property type="entry name" value="ShKT"/>
    <property type="match status" value="4"/>
</dbReference>
<feature type="compositionally biased region" description="Low complexity" evidence="2">
    <location>
        <begin position="493"/>
        <end position="506"/>
    </location>
</feature>
<feature type="region of interest" description="Disordered" evidence="2">
    <location>
        <begin position="395"/>
        <end position="529"/>
    </location>
</feature>
<evidence type="ECO:0000256" key="2">
    <source>
        <dbReference type="SAM" id="MobiDB-lite"/>
    </source>
</evidence>
<dbReference type="Pfam" id="PF01549">
    <property type="entry name" value="ShK"/>
    <property type="match status" value="4"/>
</dbReference>
<feature type="compositionally biased region" description="Low complexity" evidence="2">
    <location>
        <begin position="320"/>
        <end position="339"/>
    </location>
</feature>
<evidence type="ECO:0000259" key="3">
    <source>
        <dbReference type="PROSITE" id="PS51670"/>
    </source>
</evidence>
<proteinExistence type="predicted"/>
<sequence>MEQIREIISSHPSQCLSPLGKAWFFTMDGSCGRINCKPPYTLCTVSYIAKGSQDLHYQCTNVPASCLALVRRAHYAGNSKRRLDDASSTKFISGNDVAPVMAQPESQQAAETCEDDPSQRSAAPISSLGASILGPIYILPISGCNNGHEKCCDWASKGECSKNPVMMKTLCKQACGTCGCRAEEVMICQPAVNLISCKPPTKGPCRPKQPAAVTGAPEVVEPEQPSEAVETQPPEVHVPEETEPAPSEGVAVTEAPPEITGEPEAPTEEYRPPEAPPEETQPPEVVTEAPVPETTQVSETDVCEDGETVTEGQGIQETGEPAPAVTEAPPEVATEGAEEVTTGFPEEVFTPGEVPSEVPGGAPAEVETVAPVEVPTEVPGGAPAEVETVAPVEVPSEVPGGAPADVETVAPAEVPSEVPGGAPGEIATVPPAEVPTEPAGAECETEAPEVGTEHPETPAPGPIEETGAPEAPQPGPTEEMPVETPAPEPEGPAGPAEPAGPAGPEVEVTEEVRPETTPQPPGTVASRPLPEVTYGPPAFPTSTCPDSVVTCAFWANKGECEKNPFWMKPNCQKSCNSCGATVGTVNKPASKPVILNCLLGNVTELKKNFFCTGAAMQRLMYRTFTMDYLYILCTLLFHECLKARSSPVSETTDHFSLREESLLKQYVKYIIKAYPDECIPPKDTVWLLESEDDTCNGVKCMVPDEWCSVKTDARSREKRFSCQKLLNSCLLFLDHAILPVKRLNRDSKYEKKFPSTSMIQSDSALLENKVSNSLDEDDDEEERWKLQFLGHPEATAVTRRHELQNNRDESAAARSSDKVLSSLPVLPVVPTRQAEEEGSTTTASVYMDVGSEQSSSDGDLSPPSNLIDYMFVFGDEQRTTEPLKSTALPTKHDSSNTDCLDNHEKCSLWASAGECERNPFWMLPNCQKSCYSCGMTVGDVNTPAPVEGCFNGDELCQFWATIGECEKNPRWMKVYCQLSCNSCNEKQVG</sequence>
<feature type="domain" description="ShKT" evidence="3">
    <location>
        <begin position="144"/>
        <end position="178"/>
    </location>
</feature>
<accession>A0A085NI97</accession>
<dbReference type="AlphaFoldDB" id="A0A085NI97"/>
<dbReference type="PROSITE" id="PS51670">
    <property type="entry name" value="SHKT"/>
    <property type="match status" value="4"/>
</dbReference>
<feature type="disulfide bond" evidence="1">
    <location>
        <begin position="144"/>
        <end position="178"/>
    </location>
</feature>
<organism evidence="4">
    <name type="scientific">Trichuris suis</name>
    <name type="common">pig whipworm</name>
    <dbReference type="NCBI Taxonomy" id="68888"/>
    <lineage>
        <taxon>Eukaryota</taxon>
        <taxon>Metazoa</taxon>
        <taxon>Ecdysozoa</taxon>
        <taxon>Nematoda</taxon>
        <taxon>Enoplea</taxon>
        <taxon>Dorylaimia</taxon>
        <taxon>Trichinellida</taxon>
        <taxon>Trichuridae</taxon>
        <taxon>Trichuris</taxon>
    </lineage>
</organism>
<feature type="disulfide bond" evidence="1">
    <location>
        <begin position="899"/>
        <end position="933"/>
    </location>
</feature>
<dbReference type="Proteomes" id="UP000030758">
    <property type="component" value="Unassembled WGS sequence"/>
</dbReference>
<gene>
    <name evidence="4" type="ORF">M514_01486</name>
</gene>
<dbReference type="PANTHER" id="PTHR21724:SF109">
    <property type="entry name" value="SHKT DOMAIN-CONTAINING PROTEIN"/>
    <property type="match status" value="1"/>
</dbReference>
<comment type="caution">
    <text evidence="1">Lacks conserved residue(s) required for the propagation of feature annotation.</text>
</comment>
<feature type="compositionally biased region" description="Low complexity" evidence="2">
    <location>
        <begin position="282"/>
        <end position="297"/>
    </location>
</feature>
<keyword evidence="1" id="KW-1015">Disulfide bond</keyword>
<evidence type="ECO:0000313" key="4">
    <source>
        <dbReference type="EMBL" id="KFD69193.1"/>
    </source>
</evidence>
<feature type="domain" description="ShKT" evidence="3">
    <location>
        <begin position="949"/>
        <end position="983"/>
    </location>
</feature>
<evidence type="ECO:0000256" key="1">
    <source>
        <dbReference type="PROSITE-ProRule" id="PRU01005"/>
    </source>
</evidence>
<dbReference type="EMBL" id="KL367497">
    <property type="protein sequence ID" value="KFD69193.1"/>
    <property type="molecule type" value="Genomic_DNA"/>
</dbReference>
<feature type="region of interest" description="Disordered" evidence="2">
    <location>
        <begin position="202"/>
        <end position="339"/>
    </location>
</feature>
<feature type="disulfide bond" evidence="1">
    <location>
        <begin position="949"/>
        <end position="983"/>
    </location>
</feature>
<feature type="domain" description="ShKT" evidence="3">
    <location>
        <begin position="899"/>
        <end position="933"/>
    </location>
</feature>
<dbReference type="PANTHER" id="PTHR21724">
    <property type="entry name" value="SHKT DOMAIN-CONTAINING PROTEIN"/>
    <property type="match status" value="1"/>
</dbReference>
<feature type="domain" description="ShKT" evidence="3">
    <location>
        <begin position="544"/>
        <end position="578"/>
    </location>
</feature>
<protein>
    <recommendedName>
        <fullName evidence="3">ShKT domain-containing protein</fullName>
    </recommendedName>
</protein>
<feature type="disulfide bond" evidence="1">
    <location>
        <begin position="544"/>
        <end position="578"/>
    </location>
</feature>